<dbReference type="Proteomes" id="UP000784294">
    <property type="component" value="Unassembled WGS sequence"/>
</dbReference>
<dbReference type="AlphaFoldDB" id="A0A448XT60"/>
<name>A0A448XT60_9PLAT</name>
<sequence length="134" mass="14724">MCDVVCPINSSSCTSNDADGHCQQTTKLDISVANRAGPKSSRSKRPDLVKIGTPTAVQTWAQAAPHVAFCRGTCLSASHEAGTRRLQGLARLSLQLISINQYQHQHQHQHQHHLIISLRANFSLRHLTLTTPEL</sequence>
<accession>A0A448XT60</accession>
<dbReference type="EMBL" id="CAAALY010297489">
    <property type="protein sequence ID" value="VEL44396.1"/>
    <property type="molecule type" value="Genomic_DNA"/>
</dbReference>
<gene>
    <name evidence="1" type="ORF">PXEA_LOCUS37836</name>
</gene>
<reference evidence="1" key="1">
    <citation type="submission" date="2018-11" db="EMBL/GenBank/DDBJ databases">
        <authorList>
            <consortium name="Pathogen Informatics"/>
        </authorList>
    </citation>
    <scope>NUCLEOTIDE SEQUENCE</scope>
</reference>
<evidence type="ECO:0000313" key="1">
    <source>
        <dbReference type="EMBL" id="VEL44396.1"/>
    </source>
</evidence>
<keyword evidence="2" id="KW-1185">Reference proteome</keyword>
<comment type="caution">
    <text evidence="1">The sequence shown here is derived from an EMBL/GenBank/DDBJ whole genome shotgun (WGS) entry which is preliminary data.</text>
</comment>
<protein>
    <submittedName>
        <fullName evidence="1">Uncharacterized protein</fullName>
    </submittedName>
</protein>
<organism evidence="1 2">
    <name type="scientific">Protopolystoma xenopodis</name>
    <dbReference type="NCBI Taxonomy" id="117903"/>
    <lineage>
        <taxon>Eukaryota</taxon>
        <taxon>Metazoa</taxon>
        <taxon>Spiralia</taxon>
        <taxon>Lophotrochozoa</taxon>
        <taxon>Platyhelminthes</taxon>
        <taxon>Monogenea</taxon>
        <taxon>Polyopisthocotylea</taxon>
        <taxon>Polystomatidea</taxon>
        <taxon>Polystomatidae</taxon>
        <taxon>Protopolystoma</taxon>
    </lineage>
</organism>
<proteinExistence type="predicted"/>
<evidence type="ECO:0000313" key="2">
    <source>
        <dbReference type="Proteomes" id="UP000784294"/>
    </source>
</evidence>